<dbReference type="SMART" id="SM00298">
    <property type="entry name" value="CHROMO"/>
    <property type="match status" value="1"/>
</dbReference>
<dbReference type="PANTHER" id="PTHR22812">
    <property type="entry name" value="CHROMOBOX PROTEIN"/>
    <property type="match status" value="1"/>
</dbReference>
<organism evidence="5 6">
    <name type="scientific">Orchesella dallaii</name>
    <dbReference type="NCBI Taxonomy" id="48710"/>
    <lineage>
        <taxon>Eukaryota</taxon>
        <taxon>Metazoa</taxon>
        <taxon>Ecdysozoa</taxon>
        <taxon>Arthropoda</taxon>
        <taxon>Hexapoda</taxon>
        <taxon>Collembola</taxon>
        <taxon>Entomobryomorpha</taxon>
        <taxon>Entomobryoidea</taxon>
        <taxon>Orchesellidae</taxon>
        <taxon>Orchesellinae</taxon>
        <taxon>Orchesella</taxon>
    </lineage>
</organism>
<keyword evidence="6" id="KW-1185">Reference proteome</keyword>
<gene>
    <name evidence="5" type="ORF">ODALV1_LOCUS20445</name>
</gene>
<evidence type="ECO:0000256" key="1">
    <source>
        <dbReference type="ARBA" id="ARBA00004123"/>
    </source>
</evidence>
<dbReference type="EMBL" id="CAXLJM020000068">
    <property type="protein sequence ID" value="CAL8124067.1"/>
    <property type="molecule type" value="Genomic_DNA"/>
</dbReference>
<reference evidence="5 6" key="1">
    <citation type="submission" date="2024-08" db="EMBL/GenBank/DDBJ databases">
        <authorList>
            <person name="Cucini C."/>
            <person name="Frati F."/>
        </authorList>
    </citation>
    <scope>NUCLEOTIDE SEQUENCE [LARGE SCALE GENOMIC DNA]</scope>
</reference>
<sequence>MGRGRKKGRYDDDRGDMEVLIAHDPMLAFDSDDDLDLGGGEASSSRRSTSVGSGGSSSRSRSKNRNKKKEKAPSDDSPEGADGAEADGEEVFFVEKIKDKRYQNDRWEYLLQWQGYGPEFDTWEPKENMDCDDLLEEFEAEWTKHPKYRLDFGESAREVVGLAYLDDKPHFIVMYKTSEEAELVPQHLVNKNCPSLVIEFYENRQLGLVGQADDEADPDAPPVLARE</sequence>
<feature type="domain" description="Chromo" evidence="4">
    <location>
        <begin position="92"/>
        <end position="141"/>
    </location>
</feature>
<keyword evidence="2" id="KW-0539">Nucleus</keyword>
<dbReference type="PROSITE" id="PS50013">
    <property type="entry name" value="CHROMO_2"/>
    <property type="match status" value="1"/>
</dbReference>
<dbReference type="Pfam" id="PF00385">
    <property type="entry name" value="Chromo"/>
    <property type="match status" value="1"/>
</dbReference>
<dbReference type="Proteomes" id="UP001642540">
    <property type="component" value="Unassembled WGS sequence"/>
</dbReference>
<proteinExistence type="predicted"/>
<dbReference type="Pfam" id="PF01393">
    <property type="entry name" value="Chromo_shadow"/>
    <property type="match status" value="1"/>
</dbReference>
<feature type="compositionally biased region" description="Acidic residues" evidence="3">
    <location>
        <begin position="76"/>
        <end position="87"/>
    </location>
</feature>
<name>A0ABP1RAR1_9HEXA</name>
<dbReference type="SMART" id="SM00300">
    <property type="entry name" value="ChSh"/>
    <property type="match status" value="1"/>
</dbReference>
<feature type="region of interest" description="Disordered" evidence="3">
    <location>
        <begin position="28"/>
        <end position="87"/>
    </location>
</feature>
<comment type="subcellular location">
    <subcellularLocation>
        <location evidence="1">Nucleus</location>
    </subcellularLocation>
</comment>
<feature type="compositionally biased region" description="Low complexity" evidence="3">
    <location>
        <begin position="42"/>
        <end position="59"/>
    </location>
</feature>
<dbReference type="PRINTS" id="PR00504">
    <property type="entry name" value="CHROMODOMAIN"/>
</dbReference>
<dbReference type="CDD" id="cd00024">
    <property type="entry name" value="CD_CSD"/>
    <property type="match status" value="1"/>
</dbReference>
<dbReference type="InterPro" id="IPR016197">
    <property type="entry name" value="Chromo-like_dom_sf"/>
</dbReference>
<comment type="caution">
    <text evidence="5">The sequence shown here is derived from an EMBL/GenBank/DDBJ whole genome shotgun (WGS) entry which is preliminary data.</text>
</comment>
<feature type="compositionally biased region" description="Basic residues" evidence="3">
    <location>
        <begin position="60"/>
        <end position="70"/>
    </location>
</feature>
<dbReference type="InterPro" id="IPR023780">
    <property type="entry name" value="Chromo_domain"/>
</dbReference>
<evidence type="ECO:0000313" key="6">
    <source>
        <dbReference type="Proteomes" id="UP001642540"/>
    </source>
</evidence>
<dbReference type="Gene3D" id="2.40.50.40">
    <property type="match status" value="2"/>
</dbReference>
<dbReference type="InterPro" id="IPR000953">
    <property type="entry name" value="Chromo/chromo_shadow_dom"/>
</dbReference>
<dbReference type="InterPro" id="IPR051219">
    <property type="entry name" value="Heterochromatin_chromo-domain"/>
</dbReference>
<protein>
    <recommendedName>
        <fullName evidence="4">Chromo domain-containing protein</fullName>
    </recommendedName>
</protein>
<evidence type="ECO:0000256" key="2">
    <source>
        <dbReference type="ARBA" id="ARBA00023242"/>
    </source>
</evidence>
<dbReference type="SUPFAM" id="SSF54160">
    <property type="entry name" value="Chromo domain-like"/>
    <property type="match status" value="2"/>
</dbReference>
<dbReference type="InterPro" id="IPR008251">
    <property type="entry name" value="Chromo_shadow_dom"/>
</dbReference>
<evidence type="ECO:0000259" key="4">
    <source>
        <dbReference type="PROSITE" id="PS50013"/>
    </source>
</evidence>
<evidence type="ECO:0000313" key="5">
    <source>
        <dbReference type="EMBL" id="CAL8124067.1"/>
    </source>
</evidence>
<evidence type="ECO:0000256" key="3">
    <source>
        <dbReference type="SAM" id="MobiDB-lite"/>
    </source>
</evidence>
<dbReference type="InterPro" id="IPR017984">
    <property type="entry name" value="Chromo_dom_subgr"/>
</dbReference>
<dbReference type="CDD" id="cd00034">
    <property type="entry name" value="CSD"/>
    <property type="match status" value="1"/>
</dbReference>
<accession>A0ABP1RAR1</accession>